<feature type="chain" id="PRO_5012958367" description="YceI-like domain-containing protein" evidence="1">
    <location>
        <begin position="22"/>
        <end position="174"/>
    </location>
</feature>
<reference evidence="2 3" key="1">
    <citation type="submission" date="2017-04" db="EMBL/GenBank/DDBJ databases">
        <authorList>
            <person name="Afonso C.L."/>
            <person name="Miller P.J."/>
            <person name="Scott M.A."/>
            <person name="Spackman E."/>
            <person name="Goraichik I."/>
            <person name="Dimitrov K.M."/>
            <person name="Suarez D.L."/>
            <person name="Swayne D.E."/>
        </authorList>
    </citation>
    <scope>NUCLEOTIDE SEQUENCE [LARGE SCALE GENOMIC DNA]</scope>
    <source>
        <strain evidence="2 3">DSM 19625</strain>
    </source>
</reference>
<evidence type="ECO:0000313" key="2">
    <source>
        <dbReference type="EMBL" id="SMC61177.1"/>
    </source>
</evidence>
<sequence length="174" mass="20179">MKRFALILLMIPICLSVFSQSDNLMPIRKSRLVNINNTNYVRIVDGIIISDSVIIKGFKSVKHVRNLDDIKKMGIDSKIKPIMIIEFETLDIEDKIDSILYSRSDFIKNYKYALDIQLPISVNNELLSNERKRFELSQISFNQIEGIEYLDKKDPRVNVALTPFGMINLKVNKR</sequence>
<dbReference type="RefSeq" id="WP_084287259.1">
    <property type="nucleotide sequence ID" value="NZ_FWYB01000001.1"/>
</dbReference>
<feature type="signal peptide" evidence="1">
    <location>
        <begin position="1"/>
        <end position="21"/>
    </location>
</feature>
<gene>
    <name evidence="2" type="ORF">SAMN04488101_101703</name>
</gene>
<evidence type="ECO:0000313" key="3">
    <source>
        <dbReference type="Proteomes" id="UP000192678"/>
    </source>
</evidence>
<dbReference type="OrthoDB" id="9907207at2"/>
<evidence type="ECO:0000256" key="1">
    <source>
        <dbReference type="SAM" id="SignalP"/>
    </source>
</evidence>
<evidence type="ECO:0008006" key="4">
    <source>
        <dbReference type="Google" id="ProtNLM"/>
    </source>
</evidence>
<accession>A0A1W2AKF6</accession>
<protein>
    <recommendedName>
        <fullName evidence="4">YceI-like domain-containing protein</fullName>
    </recommendedName>
</protein>
<dbReference type="EMBL" id="FWYB01000001">
    <property type="protein sequence ID" value="SMC61177.1"/>
    <property type="molecule type" value="Genomic_DNA"/>
</dbReference>
<dbReference type="AlphaFoldDB" id="A0A1W2AKF6"/>
<proteinExistence type="predicted"/>
<organism evidence="2 3">
    <name type="scientific">Pedobacter nyackensis</name>
    <dbReference type="NCBI Taxonomy" id="475255"/>
    <lineage>
        <taxon>Bacteria</taxon>
        <taxon>Pseudomonadati</taxon>
        <taxon>Bacteroidota</taxon>
        <taxon>Sphingobacteriia</taxon>
        <taxon>Sphingobacteriales</taxon>
        <taxon>Sphingobacteriaceae</taxon>
        <taxon>Pedobacter</taxon>
    </lineage>
</organism>
<keyword evidence="3" id="KW-1185">Reference proteome</keyword>
<keyword evidence="1" id="KW-0732">Signal</keyword>
<dbReference type="Proteomes" id="UP000192678">
    <property type="component" value="Unassembled WGS sequence"/>
</dbReference>
<name>A0A1W2AKF6_9SPHI</name>